<name>A0A1I7NW53_9HYPH</name>
<protein>
    <recommendedName>
        <fullName evidence="4">DUF1109 family protein</fullName>
    </recommendedName>
</protein>
<dbReference type="Proteomes" id="UP000199423">
    <property type="component" value="Unassembled WGS sequence"/>
</dbReference>
<evidence type="ECO:0008006" key="4">
    <source>
        <dbReference type="Google" id="ProtNLM"/>
    </source>
</evidence>
<feature type="transmembrane region" description="Helical" evidence="1">
    <location>
        <begin position="123"/>
        <end position="149"/>
    </location>
</feature>
<reference evidence="3" key="1">
    <citation type="submission" date="2016-10" db="EMBL/GenBank/DDBJ databases">
        <authorList>
            <person name="Varghese N."/>
            <person name="Submissions S."/>
        </authorList>
    </citation>
    <scope>NUCLEOTIDE SEQUENCE [LARGE SCALE GENOMIC DNA]</scope>
    <source>
        <strain evidence="3">DSM 1565</strain>
    </source>
</reference>
<accession>A0A1I7NW53</accession>
<feature type="transmembrane region" description="Helical" evidence="1">
    <location>
        <begin position="158"/>
        <end position="177"/>
    </location>
</feature>
<proteinExistence type="predicted"/>
<dbReference type="RefSeq" id="WP_092869418.1">
    <property type="nucleotide sequence ID" value="NZ_FPCH01000004.1"/>
</dbReference>
<sequence length="213" mass="22364">MKTDDLINAIAADAKSVEPPIAQTVAMAVGVGALISALIFLWTIGIRDNFAESMATSLRFVFKFVLTLSLAIPAYVLVRGLSRPDFQPGKKLWLLALAPALLLIGIALELLSVPPDEWHARMIGHNSVACLILIPLLSLAPLAAVLYALRCGAPANPAIAGAVGGLLSAGIGATLYASHCLDDSPLFLAAWYTIGIVVMTGLGALIGSRILRW</sequence>
<organism evidence="2 3">
    <name type="scientific">Hyphomicrobium facile</name>
    <dbReference type="NCBI Taxonomy" id="51670"/>
    <lineage>
        <taxon>Bacteria</taxon>
        <taxon>Pseudomonadati</taxon>
        <taxon>Pseudomonadota</taxon>
        <taxon>Alphaproteobacteria</taxon>
        <taxon>Hyphomicrobiales</taxon>
        <taxon>Hyphomicrobiaceae</taxon>
        <taxon>Hyphomicrobium</taxon>
    </lineage>
</organism>
<gene>
    <name evidence="2" type="ORF">SAMN04488557_3926</name>
</gene>
<evidence type="ECO:0000313" key="2">
    <source>
        <dbReference type="EMBL" id="SFV38910.1"/>
    </source>
</evidence>
<dbReference type="EMBL" id="FPCH01000004">
    <property type="protein sequence ID" value="SFV38910.1"/>
    <property type="molecule type" value="Genomic_DNA"/>
</dbReference>
<dbReference type="InterPro" id="IPR009495">
    <property type="entry name" value="NrsF"/>
</dbReference>
<dbReference type="AlphaFoldDB" id="A0A1I7NW53"/>
<feature type="transmembrane region" description="Helical" evidence="1">
    <location>
        <begin position="60"/>
        <end position="80"/>
    </location>
</feature>
<evidence type="ECO:0000313" key="3">
    <source>
        <dbReference type="Proteomes" id="UP000199423"/>
    </source>
</evidence>
<keyword evidence="1" id="KW-0472">Membrane</keyword>
<dbReference type="Pfam" id="PF06532">
    <property type="entry name" value="NrsF"/>
    <property type="match status" value="1"/>
</dbReference>
<dbReference type="OrthoDB" id="7764375at2"/>
<dbReference type="STRING" id="51670.SAMN04488557_3926"/>
<keyword evidence="1" id="KW-1133">Transmembrane helix</keyword>
<evidence type="ECO:0000256" key="1">
    <source>
        <dbReference type="SAM" id="Phobius"/>
    </source>
</evidence>
<feature type="transmembrane region" description="Helical" evidence="1">
    <location>
        <begin position="189"/>
        <end position="211"/>
    </location>
</feature>
<keyword evidence="3" id="KW-1185">Reference proteome</keyword>
<feature type="transmembrane region" description="Helical" evidence="1">
    <location>
        <begin position="25"/>
        <end position="45"/>
    </location>
</feature>
<keyword evidence="1" id="KW-0812">Transmembrane</keyword>
<feature type="transmembrane region" description="Helical" evidence="1">
    <location>
        <begin position="92"/>
        <end position="111"/>
    </location>
</feature>